<reference evidence="2 3" key="1">
    <citation type="submission" date="2012-02" db="EMBL/GenBank/DDBJ databases">
        <title>Complete genome sequence of Actinoplanes missouriensis 431 (= NBRC 102363).</title>
        <authorList>
            <person name="Ohnishi Y."/>
            <person name="Ishikawa J."/>
            <person name="Sekine M."/>
            <person name="Hosoyama A."/>
            <person name="Harada T."/>
            <person name="Narita H."/>
            <person name="Hata T."/>
            <person name="Konno Y."/>
            <person name="Tutikane K."/>
            <person name="Fujita N."/>
            <person name="Horinouchi S."/>
            <person name="Hayakawa M."/>
        </authorList>
    </citation>
    <scope>NUCLEOTIDE SEQUENCE [LARGE SCALE GENOMIC DNA]</scope>
    <source>
        <strain evidence="3">ATCC 14538 / DSM 43046 / CBS 188.64 / JCM 3121 / NBRC 102363 / NCIMB 12654 / NRRL B-3342 / UNCC 431</strain>
    </source>
</reference>
<organism evidence="2 3">
    <name type="scientific">Actinoplanes missouriensis (strain ATCC 14538 / DSM 43046 / CBS 188.64 / JCM 3121 / NBRC 102363 / NCIMB 12654 / NRRL B-3342 / UNCC 431)</name>
    <dbReference type="NCBI Taxonomy" id="512565"/>
    <lineage>
        <taxon>Bacteria</taxon>
        <taxon>Bacillati</taxon>
        <taxon>Actinomycetota</taxon>
        <taxon>Actinomycetes</taxon>
        <taxon>Micromonosporales</taxon>
        <taxon>Micromonosporaceae</taxon>
        <taxon>Actinoplanes</taxon>
    </lineage>
</organism>
<dbReference type="KEGG" id="ams:AMIS_21540"/>
<accession>I0H2Y7</accession>
<evidence type="ECO:0000313" key="3">
    <source>
        <dbReference type="Proteomes" id="UP000007882"/>
    </source>
</evidence>
<keyword evidence="2" id="KW-0238">DNA-binding</keyword>
<dbReference type="HOGENOM" id="CLU_1187900_0_0_11"/>
<evidence type="ECO:0000313" key="2">
    <source>
        <dbReference type="EMBL" id="BAL87374.1"/>
    </source>
</evidence>
<proteinExistence type="predicted"/>
<gene>
    <name evidence="2" type="ordered locus">AMIS_21540</name>
</gene>
<feature type="domain" description="HTH cro/C1-type" evidence="1">
    <location>
        <begin position="161"/>
        <end position="223"/>
    </location>
</feature>
<dbReference type="GO" id="GO:0003677">
    <property type="term" value="F:DNA binding"/>
    <property type="evidence" value="ECO:0007669"/>
    <property type="project" value="UniProtKB-KW"/>
</dbReference>
<dbReference type="PATRIC" id="fig|512565.3.peg.2151"/>
<name>I0H2Y7_ACTM4</name>
<evidence type="ECO:0000259" key="1">
    <source>
        <dbReference type="PROSITE" id="PS50943"/>
    </source>
</evidence>
<dbReference type="InterPro" id="IPR010982">
    <property type="entry name" value="Lambda_DNA-bd_dom_sf"/>
</dbReference>
<protein>
    <submittedName>
        <fullName evidence="2">Putative DNA-binding protein</fullName>
    </submittedName>
</protein>
<dbReference type="SMART" id="SM00530">
    <property type="entry name" value="HTH_XRE"/>
    <property type="match status" value="1"/>
</dbReference>
<dbReference type="STRING" id="512565.AMIS_21540"/>
<dbReference type="Gene3D" id="1.10.260.40">
    <property type="entry name" value="lambda repressor-like DNA-binding domains"/>
    <property type="match status" value="1"/>
</dbReference>
<dbReference type="Pfam" id="PF13560">
    <property type="entry name" value="HTH_31"/>
    <property type="match status" value="1"/>
</dbReference>
<dbReference type="SUPFAM" id="SSF47413">
    <property type="entry name" value="lambda repressor-like DNA-binding domains"/>
    <property type="match status" value="1"/>
</dbReference>
<dbReference type="OrthoDB" id="2679623at2"/>
<keyword evidence="3" id="KW-1185">Reference proteome</keyword>
<dbReference type="CDD" id="cd00093">
    <property type="entry name" value="HTH_XRE"/>
    <property type="match status" value="1"/>
</dbReference>
<dbReference type="InterPro" id="IPR001387">
    <property type="entry name" value="Cro/C1-type_HTH"/>
</dbReference>
<dbReference type="AlphaFoldDB" id="I0H2Y7"/>
<dbReference type="RefSeq" id="WP_014442269.1">
    <property type="nucleotide sequence ID" value="NC_017093.1"/>
</dbReference>
<dbReference type="PROSITE" id="PS50943">
    <property type="entry name" value="HTH_CROC1"/>
    <property type="match status" value="1"/>
</dbReference>
<dbReference type="Proteomes" id="UP000007882">
    <property type="component" value="Chromosome"/>
</dbReference>
<dbReference type="EMBL" id="AP012319">
    <property type="protein sequence ID" value="BAL87374.1"/>
    <property type="molecule type" value="Genomic_DNA"/>
</dbReference>
<sequence>MMFSPQDCPPTLTDGTGYVYVLAFSNSTIKVGMTTSPKTRLTVHVYNSSRFGVALTDWWLSPAHSGYQFTERAVIALAQALSPTGRAMKKTHEYFEGVDFAKLVELCGELELGEGTGPFVNSLRANGLRRRTAGYQVVRHEEPALPASRPTGSPSQFGRLIADARTARGLSQDQVAQATGVSRASLTRWENGKTDNPGSEQVRVLCLYLGIPLLEAVIALGYLAEADLTGVTP</sequence>